<dbReference type="SUPFAM" id="SSF53098">
    <property type="entry name" value="Ribonuclease H-like"/>
    <property type="match status" value="1"/>
</dbReference>
<feature type="domain" description="Integrase catalytic" evidence="2">
    <location>
        <begin position="310"/>
        <end position="514"/>
    </location>
</feature>
<dbReference type="GO" id="GO:0015074">
    <property type="term" value="P:DNA integration"/>
    <property type="evidence" value="ECO:0007669"/>
    <property type="project" value="InterPro"/>
</dbReference>
<reference evidence="4" key="1">
    <citation type="submission" date="2017-06" db="EMBL/GenBank/DDBJ databases">
        <authorList>
            <person name="Varghese N."/>
            <person name="Submissions S."/>
        </authorList>
    </citation>
    <scope>NUCLEOTIDE SEQUENCE [LARGE SCALE GENOMIC DNA]</scope>
    <source>
        <strain evidence="4">DSM 137</strain>
    </source>
</reference>
<protein>
    <submittedName>
        <fullName evidence="3">Putative transposase</fullName>
    </submittedName>
</protein>
<evidence type="ECO:0000313" key="3">
    <source>
        <dbReference type="EMBL" id="SNB71736.1"/>
    </source>
</evidence>
<dbReference type="GO" id="GO:0003676">
    <property type="term" value="F:nucleic acid binding"/>
    <property type="evidence" value="ECO:0007669"/>
    <property type="project" value="InterPro"/>
</dbReference>
<feature type="region of interest" description="Disordered" evidence="1">
    <location>
        <begin position="677"/>
        <end position="726"/>
    </location>
</feature>
<dbReference type="AlphaFoldDB" id="A0A212RH44"/>
<sequence length="726" mass="80488">MNVHSPGGSAPVRIWKFDKDDLIGIGRHDFSLVESTPEGHVLARLDNPSITQNVSHADIERWRGTTGFRHVPNHFSAEKQKALAKGDISYLSDLPAKVQSTILWKWEFCRRFLEMEQLKAASRSDDGLGRAIDAIHAVVSKMDIGRKIVPEKKNRLGIVMAEATVVERKKPCAATVRDWLIRLEGYGFDLRVLRDGRYRSGNRNGLDPDVKALLDNAINGVCGATDERRVPVARIVENLAVALRKENANRASDDQLSRPCDKTISNHARKLPQFLRYAGRHGIDAARKRYPANSSGIDVTRPLQRVEIDEWRVPLHVLLTWTGAWNDLTDKKKKKLKRVRVWVCVAIDVATRCILGMRLSETVASTNSMAVLEMMVGDKTDMALAVGAKTPWDMFGRPHQIASDWGGSLVSRRVVAAIMDLQVASLQPPRGCPSLRAHIERVFRTVGTQLISRFTGQTFANVVAKAGYDSEKRASLTVAELCRCLVLYVVDVYHNLPHDGLGGETPREAWLRLTKNFPIAPPPDMDAARAIFGEHLAKPLGPNGVEFAGIPYQSPELQQLFRDKGKIDVEMRVHLKDLRRASVLIDGAWRPAPCIIFDEDRLKQSLSLGQWKAVAGKLNREYPGGRGLDNDIVLNAIKEIQRVSEDAVRLRGIGSTIPSEKAIARAERDIMLGFTMPPADADWPDREPVAPKDFRSRVVPTGSGGAPSPAAPSTGASSRTIRTEKD</sequence>
<dbReference type="Proteomes" id="UP000198418">
    <property type="component" value="Unassembled WGS sequence"/>
</dbReference>
<dbReference type="InterPro" id="IPR001584">
    <property type="entry name" value="Integrase_cat-core"/>
</dbReference>
<dbReference type="EMBL" id="FYDG01000004">
    <property type="protein sequence ID" value="SNB71736.1"/>
    <property type="molecule type" value="Genomic_DNA"/>
</dbReference>
<dbReference type="RefSeq" id="WP_088520659.1">
    <property type="nucleotide sequence ID" value="NZ_FYDG01000004.1"/>
</dbReference>
<proteinExistence type="predicted"/>
<feature type="compositionally biased region" description="Basic and acidic residues" evidence="1">
    <location>
        <begin position="683"/>
        <end position="696"/>
    </location>
</feature>
<dbReference type="OrthoDB" id="5287589at2"/>
<dbReference type="Gene3D" id="3.30.420.10">
    <property type="entry name" value="Ribonuclease H-like superfamily/Ribonuclease H"/>
    <property type="match status" value="1"/>
</dbReference>
<feature type="compositionally biased region" description="Low complexity" evidence="1">
    <location>
        <begin position="706"/>
        <end position="718"/>
    </location>
</feature>
<organism evidence="3 4">
    <name type="scientific">Rhodoblastus acidophilus</name>
    <name type="common">Rhodopseudomonas acidophila</name>
    <dbReference type="NCBI Taxonomy" id="1074"/>
    <lineage>
        <taxon>Bacteria</taxon>
        <taxon>Pseudomonadati</taxon>
        <taxon>Pseudomonadota</taxon>
        <taxon>Alphaproteobacteria</taxon>
        <taxon>Hyphomicrobiales</taxon>
        <taxon>Rhodoblastaceae</taxon>
        <taxon>Rhodoblastus</taxon>
    </lineage>
</organism>
<evidence type="ECO:0000256" key="1">
    <source>
        <dbReference type="SAM" id="MobiDB-lite"/>
    </source>
</evidence>
<name>A0A212RH44_RHOAC</name>
<dbReference type="InterPro" id="IPR036397">
    <property type="entry name" value="RNaseH_sf"/>
</dbReference>
<evidence type="ECO:0000259" key="2">
    <source>
        <dbReference type="PROSITE" id="PS50994"/>
    </source>
</evidence>
<evidence type="ECO:0000313" key="4">
    <source>
        <dbReference type="Proteomes" id="UP000198418"/>
    </source>
</evidence>
<gene>
    <name evidence="3" type="ORF">SAMN06265338_104206</name>
</gene>
<dbReference type="PROSITE" id="PS50994">
    <property type="entry name" value="INTEGRASE"/>
    <property type="match status" value="1"/>
</dbReference>
<dbReference type="InterPro" id="IPR012337">
    <property type="entry name" value="RNaseH-like_sf"/>
</dbReference>
<accession>A0A212RH44</accession>
<keyword evidence="4" id="KW-1185">Reference proteome</keyword>